<evidence type="ECO:0000313" key="3">
    <source>
        <dbReference type="Proteomes" id="UP000230066"/>
    </source>
</evidence>
<sequence>MSAANSKAELPDGDSSGFGPKHTASSVRRFSAESDSPPSTSPTSSPQRIADDTNPMDSDAAVSRKSDPLPVHHVVKFKPCLVLRPSSSSSPRSVTRFSGHPLLQSSLADTSSDLTANGCLSDPLPFSIVTSNTDRSGSRSAVASGAASSTAAVLCTTKSSLKPCRLLGRTHRAGFSSPPPPPSSHLHTAISFEPRRRHSYMELLNKRNSQSRSPPPPANVVQAFDEVSSLFCNVTAYGAAVHHRQTISIFE</sequence>
<evidence type="ECO:0000313" key="2">
    <source>
        <dbReference type="EMBL" id="THD23051.1"/>
    </source>
</evidence>
<keyword evidence="3" id="KW-1185">Reference proteome</keyword>
<dbReference type="EMBL" id="JXXN02002365">
    <property type="protein sequence ID" value="THD23051.1"/>
    <property type="molecule type" value="Genomic_DNA"/>
</dbReference>
<organism evidence="2 3">
    <name type="scientific">Fasciola hepatica</name>
    <name type="common">Liver fluke</name>
    <dbReference type="NCBI Taxonomy" id="6192"/>
    <lineage>
        <taxon>Eukaryota</taxon>
        <taxon>Metazoa</taxon>
        <taxon>Spiralia</taxon>
        <taxon>Lophotrochozoa</taxon>
        <taxon>Platyhelminthes</taxon>
        <taxon>Trematoda</taxon>
        <taxon>Digenea</taxon>
        <taxon>Plagiorchiida</taxon>
        <taxon>Echinostomata</taxon>
        <taxon>Echinostomatoidea</taxon>
        <taxon>Fasciolidae</taxon>
        <taxon>Fasciola</taxon>
    </lineage>
</organism>
<proteinExistence type="predicted"/>
<dbReference type="AlphaFoldDB" id="A0A4E0RAJ4"/>
<protein>
    <submittedName>
        <fullName evidence="2">Uncharacterized protein</fullName>
    </submittedName>
</protein>
<name>A0A4E0RAJ4_FASHE</name>
<evidence type="ECO:0000256" key="1">
    <source>
        <dbReference type="SAM" id="MobiDB-lite"/>
    </source>
</evidence>
<gene>
    <name evidence="2" type="ORF">D915_006058</name>
</gene>
<comment type="caution">
    <text evidence="2">The sequence shown here is derived from an EMBL/GenBank/DDBJ whole genome shotgun (WGS) entry which is preliminary data.</text>
</comment>
<feature type="compositionally biased region" description="Low complexity" evidence="1">
    <location>
        <begin position="36"/>
        <end position="46"/>
    </location>
</feature>
<dbReference type="Proteomes" id="UP000230066">
    <property type="component" value="Unassembled WGS sequence"/>
</dbReference>
<feature type="region of interest" description="Disordered" evidence="1">
    <location>
        <begin position="1"/>
        <end position="67"/>
    </location>
</feature>
<accession>A0A4E0RAJ4</accession>
<reference evidence="2" key="1">
    <citation type="submission" date="2019-03" db="EMBL/GenBank/DDBJ databases">
        <title>Improved annotation for the trematode Fasciola hepatica.</title>
        <authorList>
            <person name="Choi Y.-J."/>
            <person name="Martin J."/>
            <person name="Mitreva M."/>
        </authorList>
    </citation>
    <scope>NUCLEOTIDE SEQUENCE [LARGE SCALE GENOMIC DNA]</scope>
</reference>